<name>A0A9C7UTV7_9RHOD</name>
<dbReference type="PANTHER" id="PTHR47959">
    <property type="entry name" value="ATP-DEPENDENT RNA HELICASE RHLE-RELATED"/>
    <property type="match status" value="1"/>
</dbReference>
<evidence type="ECO:0008006" key="12">
    <source>
        <dbReference type="Google" id="ProtNLM"/>
    </source>
</evidence>
<keyword evidence="2 6" id="KW-0378">Hydrolase</keyword>
<dbReference type="InterPro" id="IPR050079">
    <property type="entry name" value="DEAD_box_RNA_helicase"/>
</dbReference>
<feature type="short sequence motif" description="Q motif" evidence="5">
    <location>
        <begin position="17"/>
        <end position="45"/>
    </location>
</feature>
<proteinExistence type="inferred from homology"/>
<evidence type="ECO:0000256" key="4">
    <source>
        <dbReference type="ARBA" id="ARBA00022840"/>
    </source>
</evidence>
<dbReference type="GO" id="GO:0016787">
    <property type="term" value="F:hydrolase activity"/>
    <property type="evidence" value="ECO:0007669"/>
    <property type="project" value="UniProtKB-KW"/>
</dbReference>
<dbReference type="GO" id="GO:0005829">
    <property type="term" value="C:cytosol"/>
    <property type="evidence" value="ECO:0007669"/>
    <property type="project" value="TreeGrafter"/>
</dbReference>
<feature type="domain" description="Helicase C-terminal" evidence="8">
    <location>
        <begin position="234"/>
        <end position="396"/>
    </location>
</feature>
<dbReference type="AlphaFoldDB" id="A0A9C7UTV7"/>
<dbReference type="PANTHER" id="PTHR47959:SF24">
    <property type="entry name" value="ATP-DEPENDENT RNA HELICASE"/>
    <property type="match status" value="1"/>
</dbReference>
<evidence type="ECO:0000256" key="2">
    <source>
        <dbReference type="ARBA" id="ARBA00022801"/>
    </source>
</evidence>
<keyword evidence="1 6" id="KW-0547">Nucleotide-binding</keyword>
<dbReference type="InterPro" id="IPR014014">
    <property type="entry name" value="RNA_helicase_DEAD_Q_motif"/>
</dbReference>
<sequence>MSTSSMSKLVGAKDTVSSFEELGLEKCIVETCKALNIQKPTPCQVACIPQTLSGKDIIGSSETGTGKTLSFVLPIVDKLSVDPCGIFAIVLTPTRELAFQIYDQFKAIGSPISIRVAVVVGGLEFIRQALELENRPHIVVATPGRLADLFTVDDCIKRFHLQSVRFLVLDEADRLLEDSFASSLSTILDVLPVNRQTLVYSATMNDKIELLSKSCYRECFIYTSSFSKYSQVRELEQFYLLIPLQVKTCYLAYLLLYEFPSSSCIVFVGSCKKCQHLYLTLEYLGLNVGMLHSKMKQIGRLQSVHNIQKGSIRILLCTDVASRGLDIPQVELVVNYHIPSKPSTYVHRVGRTARAGNRGKAISLVSQFEVNTFHAIEQRLQHELLEYDRCKEKEVLKILTDVLKAERKAKLKLLDTKA</sequence>
<keyword evidence="4 6" id="KW-0067">ATP-binding</keyword>
<evidence type="ECO:0000259" key="9">
    <source>
        <dbReference type="PROSITE" id="PS51195"/>
    </source>
</evidence>
<reference evidence="10" key="2">
    <citation type="submission" date="2022-01" db="EMBL/GenBank/DDBJ databases">
        <authorList>
            <person name="Hirooka S."/>
            <person name="Miyagishima S.Y."/>
        </authorList>
    </citation>
    <scope>NUCLEOTIDE SEQUENCE</scope>
    <source>
        <strain evidence="10">NBRC 102759</strain>
    </source>
</reference>
<dbReference type="PROSITE" id="PS51192">
    <property type="entry name" value="HELICASE_ATP_BIND_1"/>
    <property type="match status" value="1"/>
</dbReference>
<evidence type="ECO:0000259" key="7">
    <source>
        <dbReference type="PROSITE" id="PS51192"/>
    </source>
</evidence>
<dbReference type="SMART" id="SM00490">
    <property type="entry name" value="HELICc"/>
    <property type="match status" value="1"/>
</dbReference>
<accession>A0A9C7UTV7</accession>
<dbReference type="GO" id="GO:0005524">
    <property type="term" value="F:ATP binding"/>
    <property type="evidence" value="ECO:0007669"/>
    <property type="project" value="UniProtKB-KW"/>
</dbReference>
<dbReference type="InterPro" id="IPR001650">
    <property type="entry name" value="Helicase_C-like"/>
</dbReference>
<protein>
    <recommendedName>
        <fullName evidence="12">RNA helicase</fullName>
    </recommendedName>
</protein>
<comment type="caution">
    <text evidence="10">The sequence shown here is derived from an EMBL/GenBank/DDBJ whole genome shotgun (WGS) entry which is preliminary data.</text>
</comment>
<evidence type="ECO:0000256" key="6">
    <source>
        <dbReference type="RuleBase" id="RU000492"/>
    </source>
</evidence>
<dbReference type="SUPFAM" id="SSF52540">
    <property type="entry name" value="P-loop containing nucleoside triphosphate hydrolases"/>
    <property type="match status" value="1"/>
</dbReference>
<dbReference type="OrthoDB" id="10261904at2759"/>
<dbReference type="Pfam" id="PF00271">
    <property type="entry name" value="Helicase_C"/>
    <property type="match status" value="1"/>
</dbReference>
<comment type="similarity">
    <text evidence="6">Belongs to the DEAD box helicase family.</text>
</comment>
<dbReference type="PROSITE" id="PS51194">
    <property type="entry name" value="HELICASE_CTER"/>
    <property type="match status" value="1"/>
</dbReference>
<gene>
    <name evidence="10" type="ORF">GpartN1_g7580.t1</name>
</gene>
<dbReference type="Pfam" id="PF00270">
    <property type="entry name" value="DEAD"/>
    <property type="match status" value="1"/>
</dbReference>
<dbReference type="InterPro" id="IPR011545">
    <property type="entry name" value="DEAD/DEAH_box_helicase_dom"/>
</dbReference>
<evidence type="ECO:0000259" key="8">
    <source>
        <dbReference type="PROSITE" id="PS51194"/>
    </source>
</evidence>
<dbReference type="CDD" id="cd18787">
    <property type="entry name" value="SF2_C_DEAD"/>
    <property type="match status" value="1"/>
</dbReference>
<evidence type="ECO:0000313" key="11">
    <source>
        <dbReference type="Proteomes" id="UP001061958"/>
    </source>
</evidence>
<dbReference type="PROSITE" id="PS51195">
    <property type="entry name" value="Q_MOTIF"/>
    <property type="match status" value="1"/>
</dbReference>
<dbReference type="SMART" id="SM00487">
    <property type="entry name" value="DEXDc"/>
    <property type="match status" value="1"/>
</dbReference>
<organism evidence="10 11">
    <name type="scientific">Galdieria partita</name>
    <dbReference type="NCBI Taxonomy" id="83374"/>
    <lineage>
        <taxon>Eukaryota</taxon>
        <taxon>Rhodophyta</taxon>
        <taxon>Bangiophyceae</taxon>
        <taxon>Galdieriales</taxon>
        <taxon>Galdieriaceae</taxon>
        <taxon>Galdieria</taxon>
    </lineage>
</organism>
<evidence type="ECO:0000256" key="1">
    <source>
        <dbReference type="ARBA" id="ARBA00022741"/>
    </source>
</evidence>
<dbReference type="GO" id="GO:0003724">
    <property type="term" value="F:RNA helicase activity"/>
    <property type="evidence" value="ECO:0007669"/>
    <property type="project" value="InterPro"/>
</dbReference>
<dbReference type="Proteomes" id="UP001061958">
    <property type="component" value="Unassembled WGS sequence"/>
</dbReference>
<dbReference type="InterPro" id="IPR014001">
    <property type="entry name" value="Helicase_ATP-bd"/>
</dbReference>
<dbReference type="GO" id="GO:0003676">
    <property type="term" value="F:nucleic acid binding"/>
    <property type="evidence" value="ECO:0007669"/>
    <property type="project" value="InterPro"/>
</dbReference>
<feature type="domain" description="Helicase ATP-binding" evidence="7">
    <location>
        <begin position="48"/>
        <end position="222"/>
    </location>
</feature>
<feature type="domain" description="DEAD-box RNA helicase Q" evidence="9">
    <location>
        <begin position="17"/>
        <end position="45"/>
    </location>
</feature>
<dbReference type="InterPro" id="IPR000629">
    <property type="entry name" value="RNA-helicase_DEAD-box_CS"/>
</dbReference>
<dbReference type="Gene3D" id="3.40.50.300">
    <property type="entry name" value="P-loop containing nucleotide triphosphate hydrolases"/>
    <property type="match status" value="2"/>
</dbReference>
<keyword evidence="3 6" id="KW-0347">Helicase</keyword>
<reference evidence="10" key="1">
    <citation type="journal article" date="2022" name="Proc. Natl. Acad. Sci. U.S.A.">
        <title>Life cycle and functional genomics of the unicellular red alga Galdieria for elucidating algal and plant evolution and industrial use.</title>
        <authorList>
            <person name="Hirooka S."/>
            <person name="Itabashi T."/>
            <person name="Ichinose T.M."/>
            <person name="Onuma R."/>
            <person name="Fujiwara T."/>
            <person name="Yamashita S."/>
            <person name="Jong L.W."/>
            <person name="Tomita R."/>
            <person name="Iwane A.H."/>
            <person name="Miyagishima S.Y."/>
        </authorList>
    </citation>
    <scope>NUCLEOTIDE SEQUENCE</scope>
    <source>
        <strain evidence="10">NBRC 102759</strain>
    </source>
</reference>
<dbReference type="InterPro" id="IPR027417">
    <property type="entry name" value="P-loop_NTPase"/>
</dbReference>
<keyword evidence="11" id="KW-1185">Reference proteome</keyword>
<evidence type="ECO:0000313" key="10">
    <source>
        <dbReference type="EMBL" id="GJQ15789.1"/>
    </source>
</evidence>
<dbReference type="PROSITE" id="PS00039">
    <property type="entry name" value="DEAD_ATP_HELICASE"/>
    <property type="match status" value="1"/>
</dbReference>
<dbReference type="EMBL" id="BQMJ01000074">
    <property type="protein sequence ID" value="GJQ15789.1"/>
    <property type="molecule type" value="Genomic_DNA"/>
</dbReference>
<evidence type="ECO:0000256" key="5">
    <source>
        <dbReference type="PROSITE-ProRule" id="PRU00552"/>
    </source>
</evidence>
<evidence type="ECO:0000256" key="3">
    <source>
        <dbReference type="ARBA" id="ARBA00022806"/>
    </source>
</evidence>